<evidence type="ECO:0000259" key="10">
    <source>
        <dbReference type="PROSITE" id="PS51006"/>
    </source>
</evidence>
<dbReference type="InterPro" id="IPR037163">
    <property type="entry name" value="Spermidine_synt_N_sf"/>
</dbReference>
<feature type="binding site" evidence="6">
    <location>
        <position position="57"/>
    </location>
    <ligand>
        <name>spermidine</name>
        <dbReference type="ChEBI" id="CHEBI:57834"/>
    </ligand>
</feature>
<sequence length="295" mass="33325">MEWQTPNSAVLHKVKRVIYSGKTKYQEVDIVETYDFGLCLVLDGKIQSSSADEKIYHEALVHPAMLTHPKPSRVLIVGGGEGATLREVLKHRTVESAVMVDLDEEVVQVCKKHLPEFHMDSFEDPRVKIIIEDGRKYVERLPDGSIDVTIIDVTDPLEGGPSYLLYTMEFYRLLARKLSDDGLFVTQATSTYYSRNCFAAIYKTVASVFPVARPYHVFVPSYMSEWGFVLGSKAADPMSLAPEEVRHRLEERGIGGLDFYSPEIHHRIFAIPPYLARAFELARPVTDSNPVFMPA</sequence>
<evidence type="ECO:0000313" key="12">
    <source>
        <dbReference type="Proteomes" id="UP000244066"/>
    </source>
</evidence>
<evidence type="ECO:0000256" key="9">
    <source>
        <dbReference type="RuleBase" id="RU003837"/>
    </source>
</evidence>
<evidence type="ECO:0000256" key="8">
    <source>
        <dbReference type="RuleBase" id="RU003836"/>
    </source>
</evidence>
<feature type="binding site" evidence="6">
    <location>
        <position position="101"/>
    </location>
    <ligand>
        <name>S-methyl-5'-thioadenosine</name>
        <dbReference type="ChEBI" id="CHEBI:17509"/>
    </ligand>
</feature>
<accession>A0A2R7Y9E0</accession>
<dbReference type="NCBIfam" id="TIGR00417">
    <property type="entry name" value="speE"/>
    <property type="match status" value="1"/>
</dbReference>
<name>A0A2R7Y9E0_9ARCH</name>
<keyword evidence="3 6" id="KW-0808">Transferase</keyword>
<evidence type="ECO:0000256" key="6">
    <source>
        <dbReference type="HAMAP-Rule" id="MF_00198"/>
    </source>
</evidence>
<feature type="active site" description="Proton acceptor" evidence="6 7">
    <location>
        <position position="152"/>
    </location>
</feature>
<organism evidence="11 12">
    <name type="scientific">Candidatus Terraquivivens tikiterensis</name>
    <dbReference type="NCBI Taxonomy" id="1980982"/>
    <lineage>
        <taxon>Archaea</taxon>
        <taxon>Nitrososphaerota</taxon>
        <taxon>Candidatus Wolframiiraptoraceae</taxon>
        <taxon>Candidatus Terraquivivens</taxon>
    </lineage>
</organism>
<evidence type="ECO:0000256" key="1">
    <source>
        <dbReference type="ARBA" id="ARBA00007867"/>
    </source>
</evidence>
<dbReference type="InterPro" id="IPR029063">
    <property type="entry name" value="SAM-dependent_MTases_sf"/>
</dbReference>
<comment type="function">
    <text evidence="6">Catalyzes the irreversible transfer of a propylamine group from the amino donor S-adenosylmethioninamine (decarboxy-AdoMet) to putrescine (1,4-diaminobutane) to yield spermidine.</text>
</comment>
<dbReference type="Proteomes" id="UP000244066">
    <property type="component" value="Unassembled WGS sequence"/>
</dbReference>
<comment type="catalytic activity">
    <reaction evidence="5">
        <text>S-adenosyl 3-(methylsulfanyl)propylamine + spermidine = thermospermine + S-methyl-5'-thioadenosine + H(+)</text>
        <dbReference type="Rhea" id="RHEA:30515"/>
        <dbReference type="ChEBI" id="CHEBI:15378"/>
        <dbReference type="ChEBI" id="CHEBI:17509"/>
        <dbReference type="ChEBI" id="CHEBI:57443"/>
        <dbReference type="ChEBI" id="CHEBI:57834"/>
        <dbReference type="ChEBI" id="CHEBI:59903"/>
        <dbReference type="EC" id="2.5.1.79"/>
    </reaction>
</comment>
<dbReference type="HAMAP" id="MF_00198">
    <property type="entry name" value="Spermidine_synth"/>
    <property type="match status" value="1"/>
</dbReference>
<feature type="domain" description="PABS" evidence="10">
    <location>
        <begin position="1"/>
        <end position="233"/>
    </location>
</feature>
<reference evidence="11 12" key="1">
    <citation type="submission" date="2017-04" db="EMBL/GenBank/DDBJ databases">
        <title>Draft Aigarchaeota genome from a New Zealand hot spring.</title>
        <authorList>
            <person name="Reysenbach A.-L."/>
            <person name="Donaho J.A."/>
            <person name="Gerhart J."/>
            <person name="Kelley J.F."/>
            <person name="Kouba K."/>
            <person name="Podar M."/>
            <person name="Stott M."/>
        </authorList>
    </citation>
    <scope>NUCLEOTIDE SEQUENCE [LARGE SCALE GENOMIC DNA]</scope>
    <source>
        <strain evidence="11">NZ13_MG1</strain>
    </source>
</reference>
<dbReference type="EMBL" id="NDWU01000003">
    <property type="protein sequence ID" value="PUA34161.1"/>
    <property type="molecule type" value="Genomic_DNA"/>
</dbReference>
<feature type="binding site" evidence="6">
    <location>
        <position position="161"/>
    </location>
    <ligand>
        <name>S-methyl-5'-thioadenosine</name>
        <dbReference type="ChEBI" id="CHEBI:17509"/>
    </ligand>
</feature>
<dbReference type="Pfam" id="PF17284">
    <property type="entry name" value="Spermine_synt_N"/>
    <property type="match status" value="1"/>
</dbReference>
<dbReference type="Gene3D" id="3.40.50.150">
    <property type="entry name" value="Vaccinia Virus protein VP39"/>
    <property type="match status" value="1"/>
</dbReference>
<dbReference type="FunFam" id="3.40.50.150:FF:000088">
    <property type="entry name" value="Polyamine aminopropyltransferase"/>
    <property type="match status" value="1"/>
</dbReference>
<dbReference type="PROSITE" id="PS51006">
    <property type="entry name" value="PABS_2"/>
    <property type="match status" value="1"/>
</dbReference>
<dbReference type="GO" id="GO:0004766">
    <property type="term" value="F:spermidine synthase activity"/>
    <property type="evidence" value="ECO:0007669"/>
    <property type="project" value="UniProtKB-UniRule"/>
</dbReference>
<feature type="binding site" evidence="6">
    <location>
        <position position="26"/>
    </location>
    <ligand>
        <name>S-methyl-5'-thioadenosine</name>
        <dbReference type="ChEBI" id="CHEBI:17509"/>
    </ligand>
</feature>
<dbReference type="InterPro" id="IPR030373">
    <property type="entry name" value="PABS_CS"/>
</dbReference>
<dbReference type="NCBIfam" id="NF002010">
    <property type="entry name" value="PRK00811.1"/>
    <property type="match status" value="1"/>
</dbReference>
<evidence type="ECO:0000256" key="7">
    <source>
        <dbReference type="PROSITE-ProRule" id="PRU00354"/>
    </source>
</evidence>
<dbReference type="GO" id="GO:0008295">
    <property type="term" value="P:spermidine biosynthetic process"/>
    <property type="evidence" value="ECO:0007669"/>
    <property type="project" value="UniProtKB-UniRule"/>
</dbReference>
<evidence type="ECO:0000256" key="3">
    <source>
        <dbReference type="ARBA" id="ARBA00022679"/>
    </source>
</evidence>
<dbReference type="InterPro" id="IPR035246">
    <property type="entry name" value="Spermidine_synt_N"/>
</dbReference>
<dbReference type="Pfam" id="PF01564">
    <property type="entry name" value="Spermine_synth"/>
    <property type="match status" value="1"/>
</dbReference>
<dbReference type="UniPathway" id="UPA00248">
    <property type="reaction ID" value="UER00314"/>
</dbReference>
<comment type="similarity">
    <text evidence="1 6 8">Belongs to the spermidine/spermine synthase family.</text>
</comment>
<evidence type="ECO:0000313" key="11">
    <source>
        <dbReference type="EMBL" id="PUA34161.1"/>
    </source>
</evidence>
<comment type="caution">
    <text evidence="11">The sequence shown here is derived from an EMBL/GenBank/DDBJ whole genome shotgun (WGS) entry which is preliminary data.</text>
</comment>
<feature type="binding site" evidence="6">
    <location>
        <begin position="133"/>
        <end position="134"/>
    </location>
    <ligand>
        <name>S-methyl-5'-thioadenosine</name>
        <dbReference type="ChEBI" id="CHEBI:17509"/>
    </ligand>
</feature>
<dbReference type="NCBIfam" id="NF037959">
    <property type="entry name" value="MFS_SpdSyn"/>
    <property type="match status" value="1"/>
</dbReference>
<dbReference type="EC" id="2.5.1.16" evidence="6"/>
<comment type="catalytic activity">
    <reaction evidence="6 9">
        <text>S-adenosyl 3-(methylsulfanyl)propylamine + putrescine = S-methyl-5'-thioadenosine + spermidine + H(+)</text>
        <dbReference type="Rhea" id="RHEA:12721"/>
        <dbReference type="ChEBI" id="CHEBI:15378"/>
        <dbReference type="ChEBI" id="CHEBI:17509"/>
        <dbReference type="ChEBI" id="CHEBI:57443"/>
        <dbReference type="ChEBI" id="CHEBI:57834"/>
        <dbReference type="ChEBI" id="CHEBI:326268"/>
        <dbReference type="EC" id="2.5.1.16"/>
    </reaction>
</comment>
<dbReference type="SUPFAM" id="SSF53335">
    <property type="entry name" value="S-adenosyl-L-methionine-dependent methyltransferases"/>
    <property type="match status" value="1"/>
</dbReference>
<dbReference type="Gene3D" id="2.30.140.10">
    <property type="entry name" value="Spermidine synthase, tetramerisation domain"/>
    <property type="match status" value="1"/>
</dbReference>
<proteinExistence type="inferred from homology"/>
<dbReference type="CDD" id="cd02440">
    <property type="entry name" value="AdoMet_MTases"/>
    <property type="match status" value="1"/>
</dbReference>
<dbReference type="InterPro" id="IPR001045">
    <property type="entry name" value="Spermi_synthase"/>
</dbReference>
<dbReference type="PROSITE" id="PS01330">
    <property type="entry name" value="PABS_1"/>
    <property type="match status" value="1"/>
</dbReference>
<comment type="pathway">
    <text evidence="6">Amine and polyamine biosynthesis; spermidine biosynthesis; spermidine from putrescine: step 1/1.</text>
</comment>
<dbReference type="PANTHER" id="PTHR43317:SF1">
    <property type="entry name" value="THERMOSPERMINE SYNTHASE ACAULIS5"/>
    <property type="match status" value="1"/>
</dbReference>
<evidence type="ECO:0000256" key="4">
    <source>
        <dbReference type="ARBA" id="ARBA00023115"/>
    </source>
</evidence>
<keyword evidence="2" id="KW-0963">Cytoplasm</keyword>
<keyword evidence="4 6" id="KW-0620">Polyamine biosynthesis</keyword>
<feature type="binding site" evidence="6">
    <location>
        <position position="81"/>
    </location>
    <ligand>
        <name>spermidine</name>
        <dbReference type="ChEBI" id="CHEBI:57834"/>
    </ligand>
</feature>
<dbReference type="InterPro" id="IPR030374">
    <property type="entry name" value="PABS"/>
</dbReference>
<dbReference type="AlphaFoldDB" id="A0A2R7Y9E0"/>
<gene>
    <name evidence="6" type="primary">speE</name>
    <name evidence="11" type="ORF">B9J98_01415</name>
</gene>
<keyword evidence="6 9" id="KW-0745">Spermidine biosynthesis</keyword>
<protein>
    <recommendedName>
        <fullName evidence="6">Polyamine aminopropyltransferase</fullName>
    </recommendedName>
    <alternativeName>
        <fullName evidence="6">Putrescine aminopropyltransferase</fullName>
        <shortName evidence="6">PAPT</shortName>
    </alternativeName>
    <alternativeName>
        <fullName evidence="6">Spermidine synthase</fullName>
        <shortName evidence="6">SPDS</shortName>
        <shortName evidence="6">SPDSY</shortName>
        <ecNumber evidence="6">2.5.1.16</ecNumber>
    </alternativeName>
</protein>
<evidence type="ECO:0000256" key="5">
    <source>
        <dbReference type="ARBA" id="ARBA00048874"/>
    </source>
</evidence>
<dbReference type="PANTHER" id="PTHR43317">
    <property type="entry name" value="THERMOSPERMINE SYNTHASE ACAULIS5"/>
    <property type="match status" value="1"/>
</dbReference>
<evidence type="ECO:0000256" key="2">
    <source>
        <dbReference type="ARBA" id="ARBA00022490"/>
    </source>
</evidence>
<dbReference type="GO" id="GO:0010487">
    <property type="term" value="F:thermospermine synthase activity"/>
    <property type="evidence" value="ECO:0007669"/>
    <property type="project" value="UniProtKB-EC"/>
</dbReference>
<comment type="subunit">
    <text evidence="6">Homodimer or homotetramer.</text>
</comment>
<comment type="caution">
    <text evidence="6">Lacks conserved residue(s) required for the propagation of feature annotation.</text>
</comment>